<reference evidence="1" key="1">
    <citation type="submission" date="2018-06" db="EMBL/GenBank/DDBJ databases">
        <authorList>
            <person name="Zhirakovskaya E."/>
        </authorList>
    </citation>
    <scope>NUCLEOTIDE SEQUENCE</scope>
</reference>
<name>A0A3B0YD51_9ZZZZ</name>
<organism evidence="1">
    <name type="scientific">hydrothermal vent metagenome</name>
    <dbReference type="NCBI Taxonomy" id="652676"/>
    <lineage>
        <taxon>unclassified sequences</taxon>
        <taxon>metagenomes</taxon>
        <taxon>ecological metagenomes</taxon>
    </lineage>
</organism>
<dbReference type="AlphaFoldDB" id="A0A3B0YD51"/>
<evidence type="ECO:0000313" key="1">
    <source>
        <dbReference type="EMBL" id="VAW78785.1"/>
    </source>
</evidence>
<protein>
    <submittedName>
        <fullName evidence="1">Uncharacterized protein</fullName>
    </submittedName>
</protein>
<gene>
    <name evidence="1" type="ORF">MNBD_GAMMA15-1296</name>
</gene>
<dbReference type="EMBL" id="UOFN01000102">
    <property type="protein sequence ID" value="VAW78785.1"/>
    <property type="molecule type" value="Genomic_DNA"/>
</dbReference>
<accession>A0A3B0YD51</accession>
<sequence>MNRNYVGLSEIKTEVPGSLEEHPNAADQLRRSSSGGYCNVYPFVAYDANAFPSPSGASMELKLSAYDGNANDLGSNWAIATTPWGTGDLGTSGSSVPACWVWPAWLFVRRVKGC</sequence>
<proteinExistence type="predicted"/>